<dbReference type="InterPro" id="IPR013103">
    <property type="entry name" value="RVT_2"/>
</dbReference>
<evidence type="ECO:0000256" key="1">
    <source>
        <dbReference type="SAM" id="MobiDB-lite"/>
    </source>
</evidence>
<comment type="caution">
    <text evidence="3">The sequence shown here is derived from an EMBL/GenBank/DDBJ whole genome shotgun (WGS) entry which is preliminary data.</text>
</comment>
<evidence type="ECO:0000313" key="3">
    <source>
        <dbReference type="EMBL" id="GAX26204.1"/>
    </source>
</evidence>
<sequence length="2050" mass="230871">MVVTQQQYTAFFTGEEQMGIPVATHEQLQRDGISTFDDLLSFKPDDVKRIAESLRRPTGRIPDPNAGLEGGPPAGATIPREPFSFPIKSQIRLEAAIELLHFYDTIGRVITAQDMLYTPVIKNFQELWDALKAKKKKEQPEVPKLGKGVSFVKWIESFKDHCYQCIGTKFVPLAAVIRDSVDVAIDCPPRAQGQPYTEQHGSIVEDLIHRSSHSRANYKEDNAEVYFKIEEATRNTVYQDSIAPFKRTLDGRGAYLALKAQYAGKDKWDAIIAKHKDIIARREWKGNSNFTLESFVQQHRTAYIQMTAAAEHVPHQLPDGYTRVTDLLCKIICDDAGLQAAIAHIENDDGPGGKRHNFEEAVAYLLPKDPVAKRQNVAGTNKRNNASISDVHAEPSGATAKQGIGSSGVHLRYHTNKEYAKLTVEQRNELREYRAKNPDEFKNPAKKQKKKDKRTKALAAAVEKAVNKHMEGRGQVTSTATGASSQVSAVEQQARNLLQMITGSATQGGNVSSVEVKDTQDESTSEPMQDAKGEATAGPEATRRETYERAIRRAGPPRPVGLESEPENSRTWDRGRHTAPNDHLARLIASLHADVMDTGVMDVDDQVTSGISRTELDTHANMPVVGRNAFVVARTGETVDVSPFTPDYKPMQCSLVDAALLYECPYGGDEIILLVRNALYVPNMENNLIPPFVMREAGVIVDDTPKIQTMDPTVDNHAIYFQETGLRIPLSLHGVFSFFATSKPSLLQLQQSENIYMLTPTVWDPHNVSYAINEAAMLDCNGEMVLPLPKTRYLMTAVQDNDRESFVISSLERSRVEKEFTFTEDADHDHAFLPFSPQLECSSLLARMEERAECGEFSMAIGATTVSSQRHLYHDGDATDAPVATIADDTVDLVEEYFARAESGDELDELMISAAHGIRHQGVDAAHLSKIWRIEYKDAERTIEVTDQRAVRQDNPKLARNYGTNDRMLRYKHIKEYFYMDTLFATSKTGKSERGHTCCQLFVSDKGFVHVVPMRSKGEVLQAMKEFAKEVGAPDAFICDASGEQTRSLEVRRFCRDIGSTLRALEENTPWSNKAELYIGLLKEAVRKDMKEANSPMPLWDYCLERRARINNMTARDRFNLHGQNPYTLVTGDTGNISNLCQFGWYEWVYFRDQKNDFPVSKEILGRVLGPAKGAGNEMAQWVLKANGRVVPRRTVRSLTNAELHSDTEKRRREIFDGLIERRWGTAMIPPPIDSPVRQKNHHSNQHDNDEWEPYHDGDETPREFIDIEESVDSNGLLINEQPAYDRIINAEVQLQKDGGEMETARVVGRTIGDDGKTFGTYSDNPAMNTVVYDVEFADGVVREYSANLIAQNMIAQCDDDGFSKSLMEGIVDYKKEETALCKSEARVVTRRGQPRMRKTTQGWKLLVRWRDGNESWVHLRDLKDSHPVETAEFAVARGIDDEPAFSWWVPQTLRRRNAILGALKTRLRRTTHKYGIEIPRDVAHAHEIDRRNGNTFWRDAIAKEMYNVGVAFEILGEGKKAPPGWTPATGHLVFDVKMDFTRKARWVLDGHKTADPIGSTYAGVVSRESVRIAFTYAALNGVDICAADIRNAYLQAPSSQKHYVICGIEFGLENVGRVALIHRALYGGKSAGRDFRNHLRAGMLDLGFTSCLADPDVWMRPAKKADGSSYYEYILLYTDDTLCVSENPERVLREEIGKYFELKEESIGPPKIYLGGRVRKVELENGARAWSFSSSQYVQAAVANVEKYIGKLEHWKLPTKADTPMRTSYRSELDVSPELDSTLAAYYMSLIGVLRWIVELGRVDICLEVSILSSFMAMPRQGHFEQVLHIFAYLKKYHNAEMVFDPTVPFVDEAKFQERDWASSEFGHVQGQETIPMNMPEPSGIGFVIRAKVDADHASDSLTRRSRTGFLVYLNMALVCWHSKKQTSVESSSFGSEFVAMKQCCEYLRGLRYKLRMMGIPVVGPCYIEGDNQSVLANTTIPDSTLKRKSQSIAYHFVREGVARSEWRTCYVNTHDNEADLLTKQLPHGEKRVRFVSNLLHHIFRSGLK</sequence>
<dbReference type="InterPro" id="IPR036397">
    <property type="entry name" value="RNaseH_sf"/>
</dbReference>
<dbReference type="Pfam" id="PF07727">
    <property type="entry name" value="RVT_2"/>
    <property type="match status" value="1"/>
</dbReference>
<dbReference type="Proteomes" id="UP000198406">
    <property type="component" value="Unassembled WGS sequence"/>
</dbReference>
<feature type="compositionally biased region" description="Basic and acidic residues" evidence="1">
    <location>
        <begin position="567"/>
        <end position="578"/>
    </location>
</feature>
<feature type="compositionally biased region" description="Basic and acidic residues" evidence="1">
    <location>
        <begin position="433"/>
        <end position="443"/>
    </location>
</feature>
<dbReference type="Gene3D" id="3.30.420.10">
    <property type="entry name" value="Ribonuclease H-like superfamily/Ribonuclease H"/>
    <property type="match status" value="1"/>
</dbReference>
<evidence type="ECO:0000313" key="4">
    <source>
        <dbReference type="Proteomes" id="UP000198406"/>
    </source>
</evidence>
<feature type="domain" description="Reverse transcriptase Ty1/copia-type" evidence="2">
    <location>
        <begin position="1533"/>
        <end position="1720"/>
    </location>
</feature>
<reference evidence="3 4" key="1">
    <citation type="journal article" date="2015" name="Plant Cell">
        <title>Oil accumulation by the oleaginous diatom Fistulifera solaris as revealed by the genome and transcriptome.</title>
        <authorList>
            <person name="Tanaka T."/>
            <person name="Maeda Y."/>
            <person name="Veluchamy A."/>
            <person name="Tanaka M."/>
            <person name="Abida H."/>
            <person name="Marechal E."/>
            <person name="Bowler C."/>
            <person name="Muto M."/>
            <person name="Sunaga Y."/>
            <person name="Tanaka M."/>
            <person name="Yoshino T."/>
            <person name="Taniguchi T."/>
            <person name="Fukuda Y."/>
            <person name="Nemoto M."/>
            <person name="Matsumoto M."/>
            <person name="Wong P.S."/>
            <person name="Aburatani S."/>
            <person name="Fujibuchi W."/>
        </authorList>
    </citation>
    <scope>NUCLEOTIDE SEQUENCE [LARGE SCALE GENOMIC DNA]</scope>
    <source>
        <strain evidence="3 4">JPCC DA0580</strain>
    </source>
</reference>
<gene>
    <name evidence="3" type="ORF">FisN_16Lh038</name>
</gene>
<evidence type="ECO:0000259" key="2">
    <source>
        <dbReference type="Pfam" id="PF07727"/>
    </source>
</evidence>
<feature type="compositionally biased region" description="Basic residues" evidence="1">
    <location>
        <begin position="444"/>
        <end position="455"/>
    </location>
</feature>
<feature type="compositionally biased region" description="Basic and acidic residues" evidence="1">
    <location>
        <begin position="541"/>
        <end position="551"/>
    </location>
</feature>
<organism evidence="3 4">
    <name type="scientific">Fistulifera solaris</name>
    <name type="common">Oleaginous diatom</name>
    <dbReference type="NCBI Taxonomy" id="1519565"/>
    <lineage>
        <taxon>Eukaryota</taxon>
        <taxon>Sar</taxon>
        <taxon>Stramenopiles</taxon>
        <taxon>Ochrophyta</taxon>
        <taxon>Bacillariophyta</taxon>
        <taxon>Bacillariophyceae</taxon>
        <taxon>Bacillariophycidae</taxon>
        <taxon>Naviculales</taxon>
        <taxon>Naviculaceae</taxon>
        <taxon>Fistulifera</taxon>
    </lineage>
</organism>
<dbReference type="PANTHER" id="PTHR11439">
    <property type="entry name" value="GAG-POL-RELATED RETROTRANSPOSON"/>
    <property type="match status" value="1"/>
</dbReference>
<name>A0A1Z5KIS2_FISSO</name>
<proteinExistence type="predicted"/>
<feature type="region of interest" description="Disordered" evidence="1">
    <location>
        <begin position="506"/>
        <end position="578"/>
    </location>
</feature>
<feature type="region of interest" description="Disordered" evidence="1">
    <location>
        <begin position="1230"/>
        <end position="1261"/>
    </location>
</feature>
<feature type="region of interest" description="Disordered" evidence="1">
    <location>
        <begin position="433"/>
        <end position="455"/>
    </location>
</feature>
<dbReference type="InParanoid" id="A0A1Z5KIS2"/>
<dbReference type="PANTHER" id="PTHR11439:SF463">
    <property type="entry name" value="REVERSE TRANSCRIPTASE TY1_COPIA-TYPE DOMAIN-CONTAINING PROTEIN"/>
    <property type="match status" value="1"/>
</dbReference>
<feature type="region of interest" description="Disordered" evidence="1">
    <location>
        <begin position="56"/>
        <end position="75"/>
    </location>
</feature>
<accession>A0A1Z5KIS2</accession>
<feature type="compositionally biased region" description="Basic and acidic residues" evidence="1">
    <location>
        <begin position="1245"/>
        <end position="1261"/>
    </location>
</feature>
<feature type="region of interest" description="Disordered" evidence="1">
    <location>
        <begin position="379"/>
        <end position="405"/>
    </location>
</feature>
<dbReference type="OrthoDB" id="51154at2759"/>
<dbReference type="GO" id="GO:0003676">
    <property type="term" value="F:nucleic acid binding"/>
    <property type="evidence" value="ECO:0007669"/>
    <property type="project" value="InterPro"/>
</dbReference>
<dbReference type="EMBL" id="BDSP01000240">
    <property type="protein sequence ID" value="GAX26204.1"/>
    <property type="molecule type" value="Genomic_DNA"/>
</dbReference>
<dbReference type="CDD" id="cd09272">
    <property type="entry name" value="RNase_HI_RT_Ty1"/>
    <property type="match status" value="1"/>
</dbReference>
<feature type="compositionally biased region" description="Polar residues" evidence="1">
    <location>
        <begin position="379"/>
        <end position="388"/>
    </location>
</feature>
<protein>
    <recommendedName>
        <fullName evidence="2">Reverse transcriptase Ty1/copia-type domain-containing protein</fullName>
    </recommendedName>
</protein>
<keyword evidence="4" id="KW-1185">Reference proteome</keyword>